<dbReference type="InterPro" id="IPR037284">
    <property type="entry name" value="SUF_FeS_clus_asmbl_SufBD_sf"/>
</dbReference>
<evidence type="ECO:0000313" key="3">
    <source>
        <dbReference type="Proteomes" id="UP000092876"/>
    </source>
</evidence>
<proteinExistence type="predicted"/>
<organism evidence="2 3">
    <name type="scientific">Vibrio atlanticus</name>
    <dbReference type="NCBI Taxonomy" id="693153"/>
    <lineage>
        <taxon>Bacteria</taxon>
        <taxon>Pseudomonadati</taxon>
        <taxon>Pseudomonadota</taxon>
        <taxon>Gammaproteobacteria</taxon>
        <taxon>Vibrionales</taxon>
        <taxon>Vibrionaceae</taxon>
        <taxon>Vibrio</taxon>
    </lineage>
</organism>
<accession>A0A1C3J5M2</accession>
<dbReference type="NCBIfam" id="TIGR01981">
    <property type="entry name" value="sufD"/>
    <property type="match status" value="1"/>
</dbReference>
<protein>
    <submittedName>
        <fullName evidence="2">FeS cluster assembly protein SufD</fullName>
    </submittedName>
</protein>
<evidence type="ECO:0000313" key="2">
    <source>
        <dbReference type="EMBL" id="SBS68848.1"/>
    </source>
</evidence>
<dbReference type="InterPro" id="IPR000825">
    <property type="entry name" value="SUF_FeS_clus_asmbl_SufBD_core"/>
</dbReference>
<sequence>MGGSLMNNKHSLLDSFETLVRPHEWQKKQWSKLLGVELPSPQHEDWKYTSLDRLNELELSSAPQQSTANTPYNKFSLDIDAYRLVFVDGFFLARYSDWIPKVRVTPICALSPIEIDELSRSIKPDAFTYITDATASSGILIEVEANTQVSKPIYLLHINSGKQGDVSSYRSHIEVADHAEVTVIEHHVSQGSGRGVTLSRLTQHVGCGAHYHHTKIVEEALNQHHFGHNDLIVNAHASAYSCCLLYSGQLIRHQVSSELTGEQGFVAMDSISLPQGESVFDTRTYLKHNSPHCQSEQNHKTIARNQSKSVFDGMIYVDPAAQKTDGQMDTHSLILGDDAQVNSKPQLEIYADDVKCSHGATTGQIDPTQINYLRSRGIPKERAEHMITSAFVIDVTERIKHPALRQSAIDKINASLNKGCPND</sequence>
<reference evidence="3" key="1">
    <citation type="submission" date="2016-06" db="EMBL/GenBank/DDBJ databases">
        <authorList>
            <person name="Rodrigo-Torres Lidia"/>
            <person name="Arahal R.David."/>
        </authorList>
    </citation>
    <scope>NUCLEOTIDE SEQUENCE [LARGE SCALE GENOMIC DNA]</scope>
    <source>
        <strain evidence="3">CECT 7223</strain>
    </source>
</reference>
<evidence type="ECO:0000259" key="1">
    <source>
        <dbReference type="Pfam" id="PF01458"/>
    </source>
</evidence>
<dbReference type="GO" id="GO:0016226">
    <property type="term" value="P:iron-sulfur cluster assembly"/>
    <property type="evidence" value="ECO:0007669"/>
    <property type="project" value="InterPro"/>
</dbReference>
<feature type="domain" description="SUF system FeS cluster assembly SufBD core" evidence="1">
    <location>
        <begin position="163"/>
        <end position="391"/>
    </location>
</feature>
<dbReference type="AlphaFoldDB" id="A0A1C3J5M2"/>
<dbReference type="InterPro" id="IPR011542">
    <property type="entry name" value="SUF_FeS_clus_asmbl_SufD"/>
</dbReference>
<dbReference type="Pfam" id="PF01458">
    <property type="entry name" value="SUFBD_core"/>
    <property type="match status" value="1"/>
</dbReference>
<dbReference type="InterPro" id="IPR055346">
    <property type="entry name" value="Fe-S_cluster_assembly_SufBD"/>
</dbReference>
<dbReference type="PANTHER" id="PTHR43575:SF1">
    <property type="entry name" value="PROTEIN ABCI7, CHLOROPLASTIC"/>
    <property type="match status" value="1"/>
</dbReference>
<dbReference type="Proteomes" id="UP000092876">
    <property type="component" value="Unassembled WGS sequence"/>
</dbReference>
<name>A0A1C3J5M2_9VIBR</name>
<dbReference type="EMBL" id="FLQP01000099">
    <property type="protein sequence ID" value="SBS68848.1"/>
    <property type="molecule type" value="Genomic_DNA"/>
</dbReference>
<gene>
    <name evidence="2" type="primary">sufD</name>
    <name evidence="2" type="ORF">VAT7223_04415</name>
</gene>
<dbReference type="PANTHER" id="PTHR43575">
    <property type="entry name" value="PROTEIN ABCI7, CHLOROPLASTIC"/>
    <property type="match status" value="1"/>
</dbReference>
<dbReference type="SUPFAM" id="SSF101960">
    <property type="entry name" value="Stabilizer of iron transporter SufD"/>
    <property type="match status" value="1"/>
</dbReference>